<accession>A0A6G0Y6F5</accession>
<protein>
    <submittedName>
        <fullName evidence="1">Uncharacterized protein</fullName>
    </submittedName>
</protein>
<evidence type="ECO:0000313" key="2">
    <source>
        <dbReference type="Proteomes" id="UP000478052"/>
    </source>
</evidence>
<gene>
    <name evidence="1" type="ORF">FWK35_00031091</name>
</gene>
<dbReference type="Proteomes" id="UP000478052">
    <property type="component" value="Unassembled WGS sequence"/>
</dbReference>
<dbReference type="EMBL" id="VUJU01005919">
    <property type="protein sequence ID" value="KAF0749928.1"/>
    <property type="molecule type" value="Genomic_DNA"/>
</dbReference>
<dbReference type="AlphaFoldDB" id="A0A6G0Y6F5"/>
<evidence type="ECO:0000313" key="1">
    <source>
        <dbReference type="EMBL" id="KAF0749928.1"/>
    </source>
</evidence>
<reference evidence="1 2" key="1">
    <citation type="submission" date="2019-08" db="EMBL/GenBank/DDBJ databases">
        <title>Whole genome of Aphis craccivora.</title>
        <authorList>
            <person name="Voronova N.V."/>
            <person name="Shulinski R.S."/>
            <person name="Bandarenka Y.V."/>
            <person name="Zhorov D.G."/>
            <person name="Warner D."/>
        </authorList>
    </citation>
    <scope>NUCLEOTIDE SEQUENCE [LARGE SCALE GENOMIC DNA]</scope>
    <source>
        <strain evidence="1">180601</strain>
        <tissue evidence="1">Whole Body</tissue>
    </source>
</reference>
<comment type="caution">
    <text evidence="1">The sequence shown here is derived from an EMBL/GenBank/DDBJ whole genome shotgun (WGS) entry which is preliminary data.</text>
</comment>
<proteinExistence type="predicted"/>
<organism evidence="1 2">
    <name type="scientific">Aphis craccivora</name>
    <name type="common">Cowpea aphid</name>
    <dbReference type="NCBI Taxonomy" id="307492"/>
    <lineage>
        <taxon>Eukaryota</taxon>
        <taxon>Metazoa</taxon>
        <taxon>Ecdysozoa</taxon>
        <taxon>Arthropoda</taxon>
        <taxon>Hexapoda</taxon>
        <taxon>Insecta</taxon>
        <taxon>Pterygota</taxon>
        <taxon>Neoptera</taxon>
        <taxon>Paraneoptera</taxon>
        <taxon>Hemiptera</taxon>
        <taxon>Sternorrhyncha</taxon>
        <taxon>Aphidomorpha</taxon>
        <taxon>Aphidoidea</taxon>
        <taxon>Aphididae</taxon>
        <taxon>Aphidini</taxon>
        <taxon>Aphis</taxon>
        <taxon>Aphis</taxon>
    </lineage>
</organism>
<keyword evidence="2" id="KW-1185">Reference proteome</keyword>
<sequence length="59" mass="7239">MIFNINRFRTLKQDPVSLAPLSIRSSLTTLYLINRETQPREMLKQEFEIYEWIFVFRIM</sequence>
<name>A0A6G0Y6F5_APHCR</name>